<name>G0V0V2_TRYCI</name>
<feature type="compositionally biased region" description="Polar residues" evidence="1">
    <location>
        <begin position="310"/>
        <end position="323"/>
    </location>
</feature>
<evidence type="ECO:0000256" key="1">
    <source>
        <dbReference type="SAM" id="MobiDB-lite"/>
    </source>
</evidence>
<organism evidence="2">
    <name type="scientific">Trypanosoma congolense (strain IL3000)</name>
    <dbReference type="NCBI Taxonomy" id="1068625"/>
    <lineage>
        <taxon>Eukaryota</taxon>
        <taxon>Discoba</taxon>
        <taxon>Euglenozoa</taxon>
        <taxon>Kinetoplastea</taxon>
        <taxon>Metakinetoplastina</taxon>
        <taxon>Trypanosomatida</taxon>
        <taxon>Trypanosomatidae</taxon>
        <taxon>Trypanosoma</taxon>
        <taxon>Nannomonas</taxon>
    </lineage>
</organism>
<dbReference type="AlphaFoldDB" id="G0V0V2"/>
<proteinExistence type="predicted"/>
<feature type="compositionally biased region" description="Basic and acidic residues" evidence="1">
    <location>
        <begin position="17"/>
        <end position="36"/>
    </location>
</feature>
<gene>
    <name evidence="2" type="ORF">TCIL3000_11_7010</name>
</gene>
<evidence type="ECO:0000313" key="2">
    <source>
        <dbReference type="EMBL" id="CCC95273.1"/>
    </source>
</evidence>
<feature type="region of interest" description="Disordered" evidence="1">
    <location>
        <begin position="1"/>
        <end position="63"/>
    </location>
</feature>
<feature type="compositionally biased region" description="Low complexity" evidence="1">
    <location>
        <begin position="266"/>
        <end position="284"/>
    </location>
</feature>
<feature type="compositionally biased region" description="Pro residues" evidence="1">
    <location>
        <begin position="296"/>
        <end position="306"/>
    </location>
</feature>
<accession>G0V0V2</accession>
<reference evidence="2" key="1">
    <citation type="journal article" date="2012" name="Proc. Natl. Acad. Sci. U.S.A.">
        <title>Antigenic diversity is generated by distinct evolutionary mechanisms in African trypanosome species.</title>
        <authorList>
            <person name="Jackson A.P."/>
            <person name="Berry A."/>
            <person name="Aslett M."/>
            <person name="Allison H.C."/>
            <person name="Burton P."/>
            <person name="Vavrova-Anderson J."/>
            <person name="Brown R."/>
            <person name="Browne H."/>
            <person name="Corton N."/>
            <person name="Hauser H."/>
            <person name="Gamble J."/>
            <person name="Gilderthorp R."/>
            <person name="Marcello L."/>
            <person name="McQuillan J."/>
            <person name="Otto T.D."/>
            <person name="Quail M.A."/>
            <person name="Sanders M.J."/>
            <person name="van Tonder A."/>
            <person name="Ginger M.L."/>
            <person name="Field M.C."/>
            <person name="Barry J.D."/>
            <person name="Hertz-Fowler C."/>
            <person name="Berriman M."/>
        </authorList>
    </citation>
    <scope>NUCLEOTIDE SEQUENCE</scope>
    <source>
        <strain evidence="2">IL3000</strain>
    </source>
</reference>
<feature type="region of interest" description="Disordered" evidence="1">
    <location>
        <begin position="253"/>
        <end position="323"/>
    </location>
</feature>
<sequence length="432" mass="47862">MPPKNNSKQNFSGNAKSEGRAQNDHFRSKREEHKVAETPAPSGPTMRAQITNTAKTSSGKSFLDVLRTGGVKRPAAVEKPRPPETVEPATQETEVLVAADPVVEPVVPAAEVAPDPIEEAPVVVEETVVQDKPQPAVAIPENNTNFSWANDDDYTFVNEFVSQSPIVTSQSKPMAYTVTYPDEVLEAQTTGMRIAFTAPPDNQDIASAVAELEKERNKLYNDRHMFEECCKQKDIEMNDKHARLIALERQLNDQSDSLQRERSRLLEQQQQQQLMQQSHQQGSLRGALPMSSQQQQPPPPPPPPQAPQQGANSYTYPSGMQENMQWGAPMRPDHWAPNPNVMVPPYDHNHYYGGAPYQQPRGKHFVERGGDIPHIGRGNQMRGGPHMGGFPGRPMAATDSRGLASDAGVNPIYNQRNQGGYMPPNNAPYSRW</sequence>
<dbReference type="VEuPathDB" id="TriTrypDB:TcIL3000.11.7010"/>
<dbReference type="EMBL" id="HE575324">
    <property type="protein sequence ID" value="CCC95273.1"/>
    <property type="molecule type" value="Genomic_DNA"/>
</dbReference>
<feature type="compositionally biased region" description="Polar residues" evidence="1">
    <location>
        <begin position="1"/>
        <end position="15"/>
    </location>
</feature>
<protein>
    <submittedName>
        <fullName evidence="2">Uncharacterized protein TCIL3000_11_7010</fullName>
    </submittedName>
</protein>
<feature type="compositionally biased region" description="Polar residues" evidence="1">
    <location>
        <begin position="48"/>
        <end position="60"/>
    </location>
</feature>